<name>A0A0N1PHU0_PAPMA</name>
<proteinExistence type="predicted"/>
<organism evidence="2 3">
    <name type="scientific">Papilio machaon</name>
    <name type="common">Old World swallowtail butterfly</name>
    <dbReference type="NCBI Taxonomy" id="76193"/>
    <lineage>
        <taxon>Eukaryota</taxon>
        <taxon>Metazoa</taxon>
        <taxon>Ecdysozoa</taxon>
        <taxon>Arthropoda</taxon>
        <taxon>Hexapoda</taxon>
        <taxon>Insecta</taxon>
        <taxon>Pterygota</taxon>
        <taxon>Neoptera</taxon>
        <taxon>Endopterygota</taxon>
        <taxon>Lepidoptera</taxon>
        <taxon>Glossata</taxon>
        <taxon>Ditrysia</taxon>
        <taxon>Papilionoidea</taxon>
        <taxon>Papilionidae</taxon>
        <taxon>Papilioninae</taxon>
        <taxon>Papilio</taxon>
    </lineage>
</organism>
<feature type="region of interest" description="Disordered" evidence="1">
    <location>
        <begin position="1"/>
        <end position="43"/>
    </location>
</feature>
<evidence type="ECO:0000256" key="1">
    <source>
        <dbReference type="SAM" id="MobiDB-lite"/>
    </source>
</evidence>
<reference evidence="2 3" key="1">
    <citation type="journal article" date="2015" name="Nat. Commun.">
        <title>Outbred genome sequencing and CRISPR/Cas9 gene editing in butterflies.</title>
        <authorList>
            <person name="Li X."/>
            <person name="Fan D."/>
            <person name="Zhang W."/>
            <person name="Liu G."/>
            <person name="Zhang L."/>
            <person name="Zhao L."/>
            <person name="Fang X."/>
            <person name="Chen L."/>
            <person name="Dong Y."/>
            <person name="Chen Y."/>
            <person name="Ding Y."/>
            <person name="Zhao R."/>
            <person name="Feng M."/>
            <person name="Zhu Y."/>
            <person name="Feng Y."/>
            <person name="Jiang X."/>
            <person name="Zhu D."/>
            <person name="Xiang H."/>
            <person name="Feng X."/>
            <person name="Li S."/>
            <person name="Wang J."/>
            <person name="Zhang G."/>
            <person name="Kronforst M.R."/>
            <person name="Wang W."/>
        </authorList>
    </citation>
    <scope>NUCLEOTIDE SEQUENCE [LARGE SCALE GENOMIC DNA]</scope>
    <source>
        <strain evidence="2">Ya'a_city_454_Pm</strain>
        <tissue evidence="2">Whole body</tissue>
    </source>
</reference>
<dbReference type="EMBL" id="KQ459692">
    <property type="protein sequence ID" value="KPJ20443.1"/>
    <property type="molecule type" value="Genomic_DNA"/>
</dbReference>
<dbReference type="Proteomes" id="UP000053240">
    <property type="component" value="Unassembled WGS sequence"/>
</dbReference>
<sequence length="67" mass="7548">MGQAFGMTNSHNDERHYTRKEIVTLPRKNKQNGYGGMTNSHNDERHYTRKEIGESPGIGTVLLCASL</sequence>
<gene>
    <name evidence="2" type="ORF">RR48_03330</name>
</gene>
<protein>
    <submittedName>
        <fullName evidence="2">Uncharacterized protein</fullName>
    </submittedName>
</protein>
<evidence type="ECO:0000313" key="2">
    <source>
        <dbReference type="EMBL" id="KPJ20443.1"/>
    </source>
</evidence>
<feature type="compositionally biased region" description="Basic and acidic residues" evidence="1">
    <location>
        <begin position="11"/>
        <end position="22"/>
    </location>
</feature>
<keyword evidence="3" id="KW-1185">Reference proteome</keyword>
<dbReference type="InParanoid" id="A0A0N1PHU0"/>
<evidence type="ECO:0000313" key="3">
    <source>
        <dbReference type="Proteomes" id="UP000053240"/>
    </source>
</evidence>
<accession>A0A0N1PHU0</accession>
<feature type="compositionally biased region" description="Polar residues" evidence="1">
    <location>
        <begin position="1"/>
        <end position="10"/>
    </location>
</feature>
<dbReference type="AlphaFoldDB" id="A0A0N1PHU0"/>